<evidence type="ECO:0000313" key="2">
    <source>
        <dbReference type="Proteomes" id="UP000239047"/>
    </source>
</evidence>
<protein>
    <submittedName>
        <fullName evidence="1">Uncharacterized protein</fullName>
    </submittedName>
</protein>
<organism evidence="1 2">
    <name type="scientific">Jeotgalibacillus proteolyticus</name>
    <dbReference type="NCBI Taxonomy" id="2082395"/>
    <lineage>
        <taxon>Bacteria</taxon>
        <taxon>Bacillati</taxon>
        <taxon>Bacillota</taxon>
        <taxon>Bacilli</taxon>
        <taxon>Bacillales</taxon>
        <taxon>Caryophanaceae</taxon>
        <taxon>Jeotgalibacillus</taxon>
    </lineage>
</organism>
<reference evidence="1 2" key="1">
    <citation type="submission" date="2018-02" db="EMBL/GenBank/DDBJ databases">
        <title>Jeotgalibacillus proteolyticum sp. nov. a protease producing bacterium isolated from ocean sediments of Laizhou Bay.</title>
        <authorList>
            <person name="Li Y."/>
        </authorList>
    </citation>
    <scope>NUCLEOTIDE SEQUENCE [LARGE SCALE GENOMIC DNA]</scope>
    <source>
        <strain evidence="1 2">22-7</strain>
    </source>
</reference>
<proteinExistence type="predicted"/>
<gene>
    <name evidence="1" type="ORF">C4B60_11380</name>
</gene>
<dbReference type="Proteomes" id="UP000239047">
    <property type="component" value="Unassembled WGS sequence"/>
</dbReference>
<sequence>MKTVSKGNRSANNVGGEKEVIDLTHFIKELRRLAEVKTAIQAVGTEGIEVLIQDQVITKEEIQMLSIFTKSSGGSTHSVSSECRG</sequence>
<dbReference type="RefSeq" id="WP_104058130.1">
    <property type="nucleotide sequence ID" value="NZ_PREZ01000004.1"/>
</dbReference>
<keyword evidence="2" id="KW-1185">Reference proteome</keyword>
<dbReference type="AlphaFoldDB" id="A0A2S5GB82"/>
<dbReference type="EMBL" id="PREZ01000004">
    <property type="protein sequence ID" value="PPA70181.1"/>
    <property type="molecule type" value="Genomic_DNA"/>
</dbReference>
<accession>A0A2S5GB82</accession>
<name>A0A2S5GB82_9BACL</name>
<comment type="caution">
    <text evidence="1">The sequence shown here is derived from an EMBL/GenBank/DDBJ whole genome shotgun (WGS) entry which is preliminary data.</text>
</comment>
<evidence type="ECO:0000313" key="1">
    <source>
        <dbReference type="EMBL" id="PPA70181.1"/>
    </source>
</evidence>